<keyword evidence="2" id="KW-1185">Reference proteome</keyword>
<gene>
    <name evidence="1" type="ORF">LTR37_011313</name>
</gene>
<comment type="caution">
    <text evidence="1">The sequence shown here is derived from an EMBL/GenBank/DDBJ whole genome shotgun (WGS) entry which is preliminary data.</text>
</comment>
<proteinExistence type="predicted"/>
<reference evidence="1" key="1">
    <citation type="submission" date="2023-07" db="EMBL/GenBank/DDBJ databases">
        <title>Black Yeasts Isolated from many extreme environments.</title>
        <authorList>
            <person name="Coleine C."/>
            <person name="Stajich J.E."/>
            <person name="Selbmann L."/>
        </authorList>
    </citation>
    <scope>NUCLEOTIDE SEQUENCE</scope>
    <source>
        <strain evidence="1">CCFEE 5714</strain>
    </source>
</reference>
<evidence type="ECO:0000313" key="1">
    <source>
        <dbReference type="EMBL" id="KAK3708792.1"/>
    </source>
</evidence>
<evidence type="ECO:0000313" key="2">
    <source>
        <dbReference type="Proteomes" id="UP001281147"/>
    </source>
</evidence>
<accession>A0ACC3N2N6</accession>
<name>A0ACC3N2N6_9PEZI</name>
<dbReference type="EMBL" id="JAUTXU010000098">
    <property type="protein sequence ID" value="KAK3708792.1"/>
    <property type="molecule type" value="Genomic_DNA"/>
</dbReference>
<dbReference type="Proteomes" id="UP001281147">
    <property type="component" value="Unassembled WGS sequence"/>
</dbReference>
<sequence>MSAKGRSYYPLALDAIEDIEEYWSGGYHPVRLADTYHERYKILHKLGSGGFSTTWPARDTVGERYAALKILKAEATEARSELSMLEWATELRTDHPGQKHVRSLIDQFSIEGPNGHHLCLVTDVAGPSLHDLYNVVGAGFIAGARRLRAENAHSVIERVVDAVDCLHSNKVCHGDLTISNVLLKLESIDSWTEDEVYQRLGTPKKVVLTTASGSEPSISGPRYIVETAKMPDATYLTNEILLVDLGMEGMIADIGSEDEEAAISGPRAPMLEPSWSKVAHDEAESVRDLMDGILQWMPEERMSVGRIRQHRWITGQPIEDCAHLKGALCDKMVPSKDCAVQNAVRGCLTSGQWNREDTNNEAVLRLPTNVISIWRSPAF</sequence>
<protein>
    <submittedName>
        <fullName evidence="1">Uncharacterized protein</fullName>
    </submittedName>
</protein>
<organism evidence="1 2">
    <name type="scientific">Vermiconidia calcicola</name>
    <dbReference type="NCBI Taxonomy" id="1690605"/>
    <lineage>
        <taxon>Eukaryota</taxon>
        <taxon>Fungi</taxon>
        <taxon>Dikarya</taxon>
        <taxon>Ascomycota</taxon>
        <taxon>Pezizomycotina</taxon>
        <taxon>Dothideomycetes</taxon>
        <taxon>Dothideomycetidae</taxon>
        <taxon>Mycosphaerellales</taxon>
        <taxon>Extremaceae</taxon>
        <taxon>Vermiconidia</taxon>
    </lineage>
</organism>